<name>A0AAV3YCD2_9GAST</name>
<reference evidence="1 2" key="1">
    <citation type="journal article" date="2021" name="Elife">
        <title>Chloroplast acquisition without the gene transfer in kleptoplastic sea slugs, Plakobranchus ocellatus.</title>
        <authorList>
            <person name="Maeda T."/>
            <person name="Takahashi S."/>
            <person name="Yoshida T."/>
            <person name="Shimamura S."/>
            <person name="Takaki Y."/>
            <person name="Nagai Y."/>
            <person name="Toyoda A."/>
            <person name="Suzuki Y."/>
            <person name="Arimoto A."/>
            <person name="Ishii H."/>
            <person name="Satoh N."/>
            <person name="Nishiyama T."/>
            <person name="Hasebe M."/>
            <person name="Maruyama T."/>
            <person name="Minagawa J."/>
            <person name="Obokata J."/>
            <person name="Shigenobu S."/>
        </authorList>
    </citation>
    <scope>NUCLEOTIDE SEQUENCE [LARGE SCALE GENOMIC DNA]</scope>
</reference>
<dbReference type="AlphaFoldDB" id="A0AAV3YCD2"/>
<gene>
    <name evidence="1" type="ORF">PoB_000626700</name>
</gene>
<dbReference type="EMBL" id="BLXT01000740">
    <property type="protein sequence ID" value="GFN79761.1"/>
    <property type="molecule type" value="Genomic_DNA"/>
</dbReference>
<comment type="caution">
    <text evidence="1">The sequence shown here is derived from an EMBL/GenBank/DDBJ whole genome shotgun (WGS) entry which is preliminary data.</text>
</comment>
<sequence length="123" mass="14225">MSLHLESGTVSGAWSNLKKFVIFSDDCTYQILSNNFLAPHHDWTIQQIYLVCGHTHMELDNSYSLIQRTFKGLTTNAPYDHVGVLNQSEIDYLGSCYIIRLGKEVSDSTLSHIYCFKRYREQR</sequence>
<evidence type="ECO:0000313" key="2">
    <source>
        <dbReference type="Proteomes" id="UP000735302"/>
    </source>
</evidence>
<protein>
    <submittedName>
        <fullName evidence="1">Uncharacterized protein</fullName>
    </submittedName>
</protein>
<accession>A0AAV3YCD2</accession>
<evidence type="ECO:0000313" key="1">
    <source>
        <dbReference type="EMBL" id="GFN79761.1"/>
    </source>
</evidence>
<organism evidence="1 2">
    <name type="scientific">Plakobranchus ocellatus</name>
    <dbReference type="NCBI Taxonomy" id="259542"/>
    <lineage>
        <taxon>Eukaryota</taxon>
        <taxon>Metazoa</taxon>
        <taxon>Spiralia</taxon>
        <taxon>Lophotrochozoa</taxon>
        <taxon>Mollusca</taxon>
        <taxon>Gastropoda</taxon>
        <taxon>Heterobranchia</taxon>
        <taxon>Euthyneura</taxon>
        <taxon>Panpulmonata</taxon>
        <taxon>Sacoglossa</taxon>
        <taxon>Placobranchoidea</taxon>
        <taxon>Plakobranchidae</taxon>
        <taxon>Plakobranchus</taxon>
    </lineage>
</organism>
<keyword evidence="2" id="KW-1185">Reference proteome</keyword>
<dbReference type="Proteomes" id="UP000735302">
    <property type="component" value="Unassembled WGS sequence"/>
</dbReference>
<proteinExistence type="predicted"/>